<proteinExistence type="predicted"/>
<evidence type="ECO:0000313" key="2">
    <source>
        <dbReference type="Proteomes" id="UP000011740"/>
    </source>
</evidence>
<protein>
    <recommendedName>
        <fullName evidence="3">SprT-like domain-containing protein</fullName>
    </recommendedName>
</protein>
<dbReference type="PATRIC" id="fig|1223523.3.peg.288"/>
<sequence length="206" mass="22930">MSTLEKAWRDIQQHNPSVPEVIFITGTGVEKDGVKWGHFHAEQWVTESGRVHELFVSGEALNREPVETMTTLLHEAAHGVGYEQGVKNTSRRGKYHNRKFVQLAGNLGLMWPDGQKPDTTRGFSEVVMRPETVTLYAATIEALKAGRAAWRELGLAPADEVKPKSTNTKPKAECACPGRYIWTARRTLEEAPVICGTCEEEFQIAA</sequence>
<gene>
    <name evidence="1" type="ORF">H340_01439</name>
</gene>
<dbReference type="Proteomes" id="UP000011740">
    <property type="component" value="Unassembled WGS sequence"/>
</dbReference>
<evidence type="ECO:0000313" key="1">
    <source>
        <dbReference type="EMBL" id="EMF02468.1"/>
    </source>
</evidence>
<dbReference type="STRING" id="1223523.H340_01439"/>
<dbReference type="EMBL" id="AORZ01000002">
    <property type="protein sequence ID" value="EMF02468.1"/>
    <property type="molecule type" value="Genomic_DNA"/>
</dbReference>
<organism evidence="1 2">
    <name type="scientific">Streptomyces mobaraensis (strain ATCC 29032 / DSM 40847 / JCM 4168 / NBRC 13819 / NCIMB 11159 / IPCR 16-22)</name>
    <dbReference type="NCBI Taxonomy" id="1223523"/>
    <lineage>
        <taxon>Bacteria</taxon>
        <taxon>Bacillati</taxon>
        <taxon>Actinomycetota</taxon>
        <taxon>Actinomycetes</taxon>
        <taxon>Kitasatosporales</taxon>
        <taxon>Streptomycetaceae</taxon>
        <taxon>Streptomyces</taxon>
    </lineage>
</organism>
<name>M3B8X7_STRM1</name>
<accession>M3B8X7</accession>
<dbReference type="eggNOG" id="ENOG5033B7F">
    <property type="taxonomic scope" value="Bacteria"/>
</dbReference>
<evidence type="ECO:0008006" key="3">
    <source>
        <dbReference type="Google" id="ProtNLM"/>
    </source>
</evidence>
<dbReference type="AlphaFoldDB" id="M3B8X7"/>
<reference evidence="1 2" key="1">
    <citation type="journal article" date="2013" name="Genome Announc.">
        <title>Whole-Genome Shotgun Assembly and Analysis of the Genome of Streptomyces mobaraensis DSM 40847, a Strain for Industrial Production of Microbial Transglutaminase.</title>
        <authorList>
            <person name="Yang H."/>
            <person name="He T."/>
            <person name="Wu W."/>
            <person name="Zhu W."/>
            <person name="Lu B."/>
            <person name="Sun W."/>
        </authorList>
    </citation>
    <scope>NUCLEOTIDE SEQUENCE [LARGE SCALE GENOMIC DNA]</scope>
    <source>
        <strain evidence="1 2">DSM 40847</strain>
    </source>
</reference>
<comment type="caution">
    <text evidence="1">The sequence shown here is derived from an EMBL/GenBank/DDBJ whole genome shotgun (WGS) entry which is preliminary data.</text>
</comment>